<evidence type="ECO:0000313" key="2">
    <source>
        <dbReference type="EMBL" id="KAK9396511.1"/>
    </source>
</evidence>
<evidence type="ECO:0000313" key="3">
    <source>
        <dbReference type="Proteomes" id="UP001474421"/>
    </source>
</evidence>
<keyword evidence="3" id="KW-1185">Reference proteome</keyword>
<comment type="caution">
    <text evidence="2">The sequence shown here is derived from an EMBL/GenBank/DDBJ whole genome shotgun (WGS) entry which is preliminary data.</text>
</comment>
<feature type="compositionally biased region" description="Basic and acidic residues" evidence="1">
    <location>
        <begin position="105"/>
        <end position="117"/>
    </location>
</feature>
<accession>A0AAW1B318</accession>
<evidence type="ECO:0000256" key="1">
    <source>
        <dbReference type="SAM" id="MobiDB-lite"/>
    </source>
</evidence>
<name>A0AAW1B318_CROAD</name>
<dbReference type="Proteomes" id="UP001474421">
    <property type="component" value="Unassembled WGS sequence"/>
</dbReference>
<reference evidence="2 3" key="1">
    <citation type="journal article" date="2024" name="Proc. Natl. Acad. Sci. U.S.A.">
        <title>The genetic regulatory architecture and epigenomic basis for age-related changes in rattlesnake venom.</title>
        <authorList>
            <person name="Hogan M.P."/>
            <person name="Holding M.L."/>
            <person name="Nystrom G.S."/>
            <person name="Colston T.J."/>
            <person name="Bartlett D.A."/>
            <person name="Mason A.J."/>
            <person name="Ellsworth S.A."/>
            <person name="Rautsaw R.M."/>
            <person name="Lawrence K.C."/>
            <person name="Strickland J.L."/>
            <person name="He B."/>
            <person name="Fraser P."/>
            <person name="Margres M.J."/>
            <person name="Gilbert D.M."/>
            <person name="Gibbs H.L."/>
            <person name="Parkinson C.L."/>
            <person name="Rokyta D.R."/>
        </authorList>
    </citation>
    <scope>NUCLEOTIDE SEQUENCE [LARGE SCALE GENOMIC DNA]</scope>
    <source>
        <strain evidence="2">DRR0105</strain>
    </source>
</reference>
<gene>
    <name evidence="2" type="ORF">NXF25_019872</name>
</gene>
<dbReference type="PANTHER" id="PTHR33166">
    <property type="entry name" value="GAG_P30 DOMAIN-CONTAINING PROTEIN"/>
    <property type="match status" value="1"/>
</dbReference>
<organism evidence="2 3">
    <name type="scientific">Crotalus adamanteus</name>
    <name type="common">Eastern diamondback rattlesnake</name>
    <dbReference type="NCBI Taxonomy" id="8729"/>
    <lineage>
        <taxon>Eukaryota</taxon>
        <taxon>Metazoa</taxon>
        <taxon>Chordata</taxon>
        <taxon>Craniata</taxon>
        <taxon>Vertebrata</taxon>
        <taxon>Euteleostomi</taxon>
        <taxon>Lepidosauria</taxon>
        <taxon>Squamata</taxon>
        <taxon>Bifurcata</taxon>
        <taxon>Unidentata</taxon>
        <taxon>Episquamata</taxon>
        <taxon>Toxicofera</taxon>
        <taxon>Serpentes</taxon>
        <taxon>Colubroidea</taxon>
        <taxon>Viperidae</taxon>
        <taxon>Crotalinae</taxon>
        <taxon>Crotalus</taxon>
    </lineage>
</organism>
<dbReference type="AlphaFoldDB" id="A0AAW1B318"/>
<dbReference type="EMBL" id="JAOTOJ010000008">
    <property type="protein sequence ID" value="KAK9396511.1"/>
    <property type="molecule type" value="Genomic_DNA"/>
</dbReference>
<evidence type="ECO:0008006" key="4">
    <source>
        <dbReference type="Google" id="ProtNLM"/>
    </source>
</evidence>
<feature type="region of interest" description="Disordered" evidence="1">
    <location>
        <begin position="105"/>
        <end position="140"/>
    </location>
</feature>
<sequence length="140" mass="16294">MEALQEIGKKPLNWAEFQKTMQRDKETPDAFWVRLLEAGTTFAHLDIGCLKDKNILAAAFVNQSASDIWRHFHKIVSNWSTLDILELRRIANFVFDQRERLVEEERERKEVECEREKEKRRRAAHGSQKLASLSVGVGPC</sequence>
<protein>
    <recommendedName>
        <fullName evidence="4">Retrotransposon gag domain-containing protein</fullName>
    </recommendedName>
</protein>
<dbReference type="InterPro" id="IPR050462">
    <property type="entry name" value="Retroviral_Gag-Pol_poly"/>
</dbReference>
<proteinExistence type="predicted"/>